<reference evidence="1 2" key="1">
    <citation type="journal article" date="2018" name="Sci. Rep.">
        <title>Genomic signatures of local adaptation to the degree of environmental predictability in rotifers.</title>
        <authorList>
            <person name="Franch-Gras L."/>
            <person name="Hahn C."/>
            <person name="Garcia-Roger E.M."/>
            <person name="Carmona M.J."/>
            <person name="Serra M."/>
            <person name="Gomez A."/>
        </authorList>
    </citation>
    <scope>NUCLEOTIDE SEQUENCE [LARGE SCALE GENOMIC DNA]</scope>
    <source>
        <strain evidence="1">HYR1</strain>
    </source>
</reference>
<name>A0A3M7PBU5_BRAPC</name>
<protein>
    <submittedName>
        <fullName evidence="1">Uncharacterized protein</fullName>
    </submittedName>
</protein>
<dbReference type="EMBL" id="REGN01012063">
    <property type="protein sequence ID" value="RMZ96576.1"/>
    <property type="molecule type" value="Genomic_DNA"/>
</dbReference>
<keyword evidence="2" id="KW-1185">Reference proteome</keyword>
<proteinExistence type="predicted"/>
<gene>
    <name evidence="1" type="ORF">BpHYR1_017454</name>
</gene>
<accession>A0A3M7PBU5</accession>
<sequence>MESFIQPLSSFDEPSKTQLLNVNQQVPLIRNKRKSYSESSFIWEHCFKKLINGKEYLQCSHCNSITEENKEENSGNEAEPNTRKMNASLPFRIVENREFIDFVHELENN</sequence>
<evidence type="ECO:0000313" key="1">
    <source>
        <dbReference type="EMBL" id="RMZ96576.1"/>
    </source>
</evidence>
<evidence type="ECO:0000313" key="2">
    <source>
        <dbReference type="Proteomes" id="UP000276133"/>
    </source>
</evidence>
<dbReference type="AlphaFoldDB" id="A0A3M7PBU5"/>
<dbReference type="Proteomes" id="UP000276133">
    <property type="component" value="Unassembled WGS sequence"/>
</dbReference>
<comment type="caution">
    <text evidence="1">The sequence shown here is derived from an EMBL/GenBank/DDBJ whole genome shotgun (WGS) entry which is preliminary data.</text>
</comment>
<organism evidence="1 2">
    <name type="scientific">Brachionus plicatilis</name>
    <name type="common">Marine rotifer</name>
    <name type="synonym">Brachionus muelleri</name>
    <dbReference type="NCBI Taxonomy" id="10195"/>
    <lineage>
        <taxon>Eukaryota</taxon>
        <taxon>Metazoa</taxon>
        <taxon>Spiralia</taxon>
        <taxon>Gnathifera</taxon>
        <taxon>Rotifera</taxon>
        <taxon>Eurotatoria</taxon>
        <taxon>Monogononta</taxon>
        <taxon>Pseudotrocha</taxon>
        <taxon>Ploima</taxon>
        <taxon>Brachionidae</taxon>
        <taxon>Brachionus</taxon>
    </lineage>
</organism>